<evidence type="ECO:0000313" key="3">
    <source>
        <dbReference type="EMBL" id="NDW05282.1"/>
    </source>
</evidence>
<sequence length="83" mass="8702">MESNKRSLAKAVSWQLVGLVTMAILGEAFTGSFFAGSELALTSCAIGFVMYILHERVWAGIRWGLKKASAAASQPASPAPTGS</sequence>
<keyword evidence="1" id="KW-1133">Transmembrane helix</keyword>
<feature type="domain" description="DUF2061" evidence="2">
    <location>
        <begin position="8"/>
        <end position="59"/>
    </location>
</feature>
<organism evidence="3 4">
    <name type="scientific">Jiella pacifica</name>
    <dbReference type="NCBI Taxonomy" id="2696469"/>
    <lineage>
        <taxon>Bacteria</taxon>
        <taxon>Pseudomonadati</taxon>
        <taxon>Pseudomonadota</taxon>
        <taxon>Alphaproteobacteria</taxon>
        <taxon>Hyphomicrobiales</taxon>
        <taxon>Aurantimonadaceae</taxon>
        <taxon>Jiella</taxon>
    </lineage>
</organism>
<reference evidence="3 4" key="1">
    <citation type="submission" date="2020-01" db="EMBL/GenBank/DDBJ databases">
        <title>Jiella pacifica sp. nov.</title>
        <authorList>
            <person name="Xue Z."/>
            <person name="Zhu S."/>
            <person name="Chen J."/>
            <person name="Yang J."/>
        </authorList>
    </citation>
    <scope>NUCLEOTIDE SEQUENCE [LARGE SCALE GENOMIC DNA]</scope>
    <source>
        <strain evidence="3 4">40Bstr34</strain>
    </source>
</reference>
<comment type="caution">
    <text evidence="3">The sequence shown here is derived from an EMBL/GenBank/DDBJ whole genome shotgun (WGS) entry which is preliminary data.</text>
</comment>
<evidence type="ECO:0000313" key="4">
    <source>
        <dbReference type="Proteomes" id="UP000469011"/>
    </source>
</evidence>
<protein>
    <submittedName>
        <fullName evidence="3">DUF2061 domain-containing protein</fullName>
    </submittedName>
</protein>
<gene>
    <name evidence="3" type="ORF">GTK09_12680</name>
</gene>
<keyword evidence="1" id="KW-0472">Membrane</keyword>
<dbReference type="EMBL" id="JAAAMG010000009">
    <property type="protein sequence ID" value="NDW05282.1"/>
    <property type="molecule type" value="Genomic_DNA"/>
</dbReference>
<dbReference type="Pfam" id="PF09834">
    <property type="entry name" value="DUF2061"/>
    <property type="match status" value="1"/>
</dbReference>
<keyword evidence="4" id="KW-1185">Reference proteome</keyword>
<keyword evidence="1" id="KW-0812">Transmembrane</keyword>
<evidence type="ECO:0000259" key="2">
    <source>
        <dbReference type="Pfam" id="PF09834"/>
    </source>
</evidence>
<feature type="transmembrane region" description="Helical" evidence="1">
    <location>
        <begin position="7"/>
        <end position="26"/>
    </location>
</feature>
<accession>A0A6N9T3Y6</accession>
<proteinExistence type="predicted"/>
<dbReference type="InterPro" id="IPR018638">
    <property type="entry name" value="DUF2061_membrane"/>
</dbReference>
<dbReference type="AlphaFoldDB" id="A0A6N9T3Y6"/>
<name>A0A6N9T3Y6_9HYPH</name>
<dbReference type="Proteomes" id="UP000469011">
    <property type="component" value="Unassembled WGS sequence"/>
</dbReference>
<feature type="transmembrane region" description="Helical" evidence="1">
    <location>
        <begin position="32"/>
        <end position="53"/>
    </location>
</feature>
<evidence type="ECO:0000256" key="1">
    <source>
        <dbReference type="SAM" id="Phobius"/>
    </source>
</evidence>
<dbReference type="RefSeq" id="WP_163463539.1">
    <property type="nucleotide sequence ID" value="NZ_JAAAMG010000009.1"/>
</dbReference>